<dbReference type="AlphaFoldDB" id="A0A7Y6MY75"/>
<sequence length="432" mass="48196">MDDQSHDDAAPEDWLAAALDAALKDVVETHFGQVPLAVALNSIDPDIWFPACLKFDTLSKEMVPHVTRDTRFAGTTRLFMYTENGGVPCYPDSAPRALFNRAHEVDDVHAAIEWYSRILKVKGATGRICEALWGVTVSNEVRLTDTISILPIRDLRNSAIKRFLMGVSRSIGDVLFRTPYESELASSVLTIRSDVEKVLFTAEEAEKRQVNSDQYVGKCDELADVARVLTLIGPRALVSAGIWYEFDDEDLFGYTSQILSRSTRFVDILPITGQRYPVLDADAAKEVVPLFFGLDLQTQKKIRVALQRLNMAQRRHNLGDKAIDLSISLESLLSTDSNEVKHRVTTRATRLLAGLETDRVRNRDVIGAMYDYRSKMVHQGETPQRSKNIAGVPTTPAEILTSAVNLCVDVITSLLRAQKIPDWAMFDIQANA</sequence>
<proteinExistence type="predicted"/>
<evidence type="ECO:0000313" key="2">
    <source>
        <dbReference type="Proteomes" id="UP000594380"/>
    </source>
</evidence>
<accession>A0A7Y6MY75</accession>
<dbReference type="Proteomes" id="UP000594380">
    <property type="component" value="Unassembled WGS sequence"/>
</dbReference>
<protein>
    <recommendedName>
        <fullName evidence="3">Apea-like HEPN domain-containing protein</fullName>
    </recommendedName>
</protein>
<evidence type="ECO:0000313" key="1">
    <source>
        <dbReference type="EMBL" id="NUY01698.1"/>
    </source>
</evidence>
<gene>
    <name evidence="1" type="ORF">G5S42_18790</name>
</gene>
<name>A0A7Y6MY75_9BURK</name>
<dbReference type="EMBL" id="JAALDK010000001">
    <property type="protein sequence ID" value="NUY01698.1"/>
    <property type="molecule type" value="Genomic_DNA"/>
</dbReference>
<evidence type="ECO:0008006" key="3">
    <source>
        <dbReference type="Google" id="ProtNLM"/>
    </source>
</evidence>
<organism evidence="1 2">
    <name type="scientific">Paraburkholderia youngii</name>
    <dbReference type="NCBI Taxonomy" id="2782701"/>
    <lineage>
        <taxon>Bacteria</taxon>
        <taxon>Pseudomonadati</taxon>
        <taxon>Pseudomonadota</taxon>
        <taxon>Betaproteobacteria</taxon>
        <taxon>Burkholderiales</taxon>
        <taxon>Burkholderiaceae</taxon>
        <taxon>Paraburkholderia</taxon>
    </lineage>
</organism>
<dbReference type="RefSeq" id="WP_176108172.1">
    <property type="nucleotide sequence ID" value="NZ_JAALDK010000001.1"/>
</dbReference>
<dbReference type="GeneID" id="301102386"/>
<reference evidence="1 2" key="1">
    <citation type="submission" date="2020-02" db="EMBL/GenBank/DDBJ databases">
        <title>Paraburkholderia simonii sp. nov. and Paraburkholderia youngii sp. nov. Brazilian and Mexican Mimosa-associated rhizobia.</title>
        <authorList>
            <person name="Mavima L."/>
            <person name="Beukes C.W."/>
            <person name="Chan W.Y."/>
            <person name="Palmer M."/>
            <person name="De Meyer S.E."/>
            <person name="James E.K."/>
            <person name="Venter S.N."/>
            <person name="Steenkamp E.T."/>
        </authorList>
    </citation>
    <scope>NUCLEOTIDE SEQUENCE [LARGE SCALE GENOMIC DNA]</scope>
    <source>
        <strain evidence="1 2">JPY169</strain>
    </source>
</reference>
<comment type="caution">
    <text evidence="1">The sequence shown here is derived from an EMBL/GenBank/DDBJ whole genome shotgun (WGS) entry which is preliminary data.</text>
</comment>